<name>A0A813DG02_POLGL</name>
<protein>
    <submittedName>
        <fullName evidence="2">Uncharacterized protein</fullName>
    </submittedName>
</protein>
<comment type="caution">
    <text evidence="2">The sequence shown here is derived from an EMBL/GenBank/DDBJ whole genome shotgun (WGS) entry which is preliminary data.</text>
</comment>
<feature type="region of interest" description="Disordered" evidence="1">
    <location>
        <begin position="1"/>
        <end position="23"/>
    </location>
</feature>
<organism evidence="2 3">
    <name type="scientific">Polarella glacialis</name>
    <name type="common">Dinoflagellate</name>
    <dbReference type="NCBI Taxonomy" id="89957"/>
    <lineage>
        <taxon>Eukaryota</taxon>
        <taxon>Sar</taxon>
        <taxon>Alveolata</taxon>
        <taxon>Dinophyceae</taxon>
        <taxon>Suessiales</taxon>
        <taxon>Suessiaceae</taxon>
        <taxon>Polarella</taxon>
    </lineage>
</organism>
<evidence type="ECO:0000256" key="1">
    <source>
        <dbReference type="SAM" id="MobiDB-lite"/>
    </source>
</evidence>
<accession>A0A813DG02</accession>
<feature type="compositionally biased region" description="Pro residues" evidence="1">
    <location>
        <begin position="1"/>
        <end position="10"/>
    </location>
</feature>
<gene>
    <name evidence="2" type="ORF">PGLA1383_LOCUS4313</name>
</gene>
<evidence type="ECO:0000313" key="3">
    <source>
        <dbReference type="Proteomes" id="UP000654075"/>
    </source>
</evidence>
<dbReference type="AlphaFoldDB" id="A0A813DG02"/>
<proteinExistence type="predicted"/>
<feature type="region of interest" description="Disordered" evidence="1">
    <location>
        <begin position="71"/>
        <end position="90"/>
    </location>
</feature>
<reference evidence="2" key="1">
    <citation type="submission" date="2021-02" db="EMBL/GenBank/DDBJ databases">
        <authorList>
            <person name="Dougan E. K."/>
            <person name="Rhodes N."/>
            <person name="Thang M."/>
            <person name="Chan C."/>
        </authorList>
    </citation>
    <scope>NUCLEOTIDE SEQUENCE</scope>
</reference>
<keyword evidence="3" id="KW-1185">Reference proteome</keyword>
<dbReference type="Proteomes" id="UP000654075">
    <property type="component" value="Unassembled WGS sequence"/>
</dbReference>
<evidence type="ECO:0000313" key="2">
    <source>
        <dbReference type="EMBL" id="CAE8585404.1"/>
    </source>
</evidence>
<sequence>MAGSPPPTRRPPVDDVNGQLPGVPCRKQRRVVQLKELEAAVNASVLAAEQRVQDLAATEAELLFQADGFASPTSCGAASSSSSTASASVAERSMYGAGMEEVLRWCQLIQVVDVHHQALETEHLVWQENLRQDEDYDGEIQLQLAE</sequence>
<dbReference type="EMBL" id="CAJNNV010001618">
    <property type="protein sequence ID" value="CAE8585404.1"/>
    <property type="molecule type" value="Genomic_DNA"/>
</dbReference>
<feature type="non-terminal residue" evidence="2">
    <location>
        <position position="146"/>
    </location>
</feature>